<reference evidence="4" key="1">
    <citation type="submission" date="2016-06" db="EMBL/GenBank/DDBJ databases">
        <authorList>
            <person name="Varghese N."/>
            <person name="Submissions Spin"/>
        </authorList>
    </citation>
    <scope>NUCLEOTIDE SEQUENCE [LARGE SCALE GENOMIC DNA]</scope>
    <source>
        <strain evidence="4">DSM 45647</strain>
    </source>
</reference>
<proteinExistence type="predicted"/>
<evidence type="ECO:0000256" key="1">
    <source>
        <dbReference type="SAM" id="MobiDB-lite"/>
    </source>
</evidence>
<feature type="region of interest" description="Disordered" evidence="1">
    <location>
        <begin position="1"/>
        <end position="20"/>
    </location>
</feature>
<gene>
    <name evidence="3" type="ORF">GA0070213_11541</name>
</gene>
<evidence type="ECO:0000313" key="3">
    <source>
        <dbReference type="EMBL" id="SCG75093.1"/>
    </source>
</evidence>
<dbReference type="EMBL" id="FMDM01000015">
    <property type="protein sequence ID" value="SCG75093.1"/>
    <property type="molecule type" value="Genomic_DNA"/>
</dbReference>
<keyword evidence="2" id="KW-0812">Transmembrane</keyword>
<dbReference type="Proteomes" id="UP000199360">
    <property type="component" value="Unassembled WGS sequence"/>
</dbReference>
<dbReference type="OrthoDB" id="3403585at2"/>
<accession>A0A1C5JX43</accession>
<name>A0A1C5JX43_9ACTN</name>
<protein>
    <submittedName>
        <fullName evidence="3">Uncharacterized protein</fullName>
    </submittedName>
</protein>
<dbReference type="AlphaFoldDB" id="A0A1C5JX43"/>
<feature type="transmembrane region" description="Helical" evidence="2">
    <location>
        <begin position="26"/>
        <end position="46"/>
    </location>
</feature>
<keyword evidence="4" id="KW-1185">Reference proteome</keyword>
<evidence type="ECO:0000313" key="4">
    <source>
        <dbReference type="Proteomes" id="UP000199360"/>
    </source>
</evidence>
<keyword evidence="2" id="KW-1133">Transmembrane helix</keyword>
<dbReference type="RefSeq" id="WP_091069746.1">
    <property type="nucleotide sequence ID" value="NZ_FMDM01000015.1"/>
</dbReference>
<keyword evidence="2" id="KW-0472">Membrane</keyword>
<evidence type="ECO:0000256" key="2">
    <source>
        <dbReference type="SAM" id="Phobius"/>
    </source>
</evidence>
<organism evidence="3 4">
    <name type="scientific">Micromonospora humi</name>
    <dbReference type="NCBI Taxonomy" id="745366"/>
    <lineage>
        <taxon>Bacteria</taxon>
        <taxon>Bacillati</taxon>
        <taxon>Actinomycetota</taxon>
        <taxon>Actinomycetes</taxon>
        <taxon>Micromonosporales</taxon>
        <taxon>Micromonosporaceae</taxon>
        <taxon>Micromonospora</taxon>
    </lineage>
</organism>
<sequence>MSAVQPGYAPPTRPDQVGSGRRRQRWLVVAAVVWAVLLAGLTWWSVRNDPPTVKEQRSLDQAGPVVDRAIGELSAAVGAAGVPALLPDRLERDCRVTPLERGTALERGIEVATAGGDARDVLRRVADRLPSEWRAGVSSFDGEPLLRADAGDFVAVEGRPGGPGRVLLTAATGCRPVGAGYRAPAADAAGESAALARALGRWGGATGAVQVLTAPCPGGGTARTARAEAAAPADQRLAAAFGAGAAPVVDSVDRYARPGDPAVLAERVDERVRVAVTTSCPS</sequence>